<keyword evidence="1" id="KW-0732">Signal</keyword>
<dbReference type="RefSeq" id="WP_144072908.1">
    <property type="nucleotide sequence ID" value="NZ_CP076128.1"/>
</dbReference>
<gene>
    <name evidence="2" type="ORF">KM029_08690</name>
</gene>
<organism evidence="2 3">
    <name type="scientific">Flammeovirga kamogawensis</name>
    <dbReference type="NCBI Taxonomy" id="373891"/>
    <lineage>
        <taxon>Bacteria</taxon>
        <taxon>Pseudomonadati</taxon>
        <taxon>Bacteroidota</taxon>
        <taxon>Cytophagia</taxon>
        <taxon>Cytophagales</taxon>
        <taxon>Flammeovirgaceae</taxon>
        <taxon>Flammeovirga</taxon>
    </lineage>
</organism>
<dbReference type="EMBL" id="CP076128">
    <property type="protein sequence ID" value="QWG09004.1"/>
    <property type="molecule type" value="Genomic_DNA"/>
</dbReference>
<evidence type="ECO:0000313" key="2">
    <source>
        <dbReference type="EMBL" id="QWG09004.1"/>
    </source>
</evidence>
<sequence>MKKVLTVSILLLVSLLSYSQDTNSKQEMSIKALNPTAKIYKLIFMNNTNLGPQNTNTMYVCPLIPINISKKIKMINFAMIPIDTRKSTDGSITETSLGNIQYSAGFMPMKPIKIGGGVFSPSVGPAIQLNSNTYKELHYDTDDSWNVGVSVSGAFKKKGFLGVVSYTPTWGVGGAKQDYTTLQYIMNYSFKSGTGINMSPLLVKNEGFAGDQKWIVPVGIGVSQIVKTKTAIFNFAVSCYYNAVRPVEMADNKLQLQVKFYIMLPSKK</sequence>
<evidence type="ECO:0000256" key="1">
    <source>
        <dbReference type="SAM" id="SignalP"/>
    </source>
</evidence>
<feature type="chain" id="PRO_5047152674" description="Neuromedin U" evidence="1">
    <location>
        <begin position="20"/>
        <end position="268"/>
    </location>
</feature>
<protein>
    <recommendedName>
        <fullName evidence="4">Neuromedin U</fullName>
    </recommendedName>
</protein>
<reference evidence="2 3" key="1">
    <citation type="submission" date="2021-05" db="EMBL/GenBank/DDBJ databases">
        <title>Comparative genomic studies on the polysaccharide-degrading batcterial strains of the Flammeovirga genus.</title>
        <authorList>
            <person name="Zewei F."/>
            <person name="Zheng Z."/>
            <person name="Yu L."/>
            <person name="Ruyue G."/>
            <person name="Yanhong M."/>
            <person name="Yuanyuan C."/>
            <person name="Jingyan G."/>
            <person name="Wenjun H."/>
        </authorList>
    </citation>
    <scope>NUCLEOTIDE SEQUENCE [LARGE SCALE GENOMIC DNA]</scope>
    <source>
        <strain evidence="2 3">YS10</strain>
    </source>
</reference>
<keyword evidence="3" id="KW-1185">Reference proteome</keyword>
<proteinExistence type="predicted"/>
<evidence type="ECO:0008006" key="4">
    <source>
        <dbReference type="Google" id="ProtNLM"/>
    </source>
</evidence>
<evidence type="ECO:0000313" key="3">
    <source>
        <dbReference type="Proteomes" id="UP000682802"/>
    </source>
</evidence>
<dbReference type="Proteomes" id="UP000682802">
    <property type="component" value="Chromosome 1"/>
</dbReference>
<name>A0ABX8H015_9BACT</name>
<feature type="signal peptide" evidence="1">
    <location>
        <begin position="1"/>
        <end position="19"/>
    </location>
</feature>
<accession>A0ABX8H015</accession>